<dbReference type="GO" id="GO:0016491">
    <property type="term" value="F:oxidoreductase activity"/>
    <property type="evidence" value="ECO:0007669"/>
    <property type="project" value="InterPro"/>
</dbReference>
<organism evidence="2 3">
    <name type="scientific">Planctomyces bekefii</name>
    <dbReference type="NCBI Taxonomy" id="1653850"/>
    <lineage>
        <taxon>Bacteria</taxon>
        <taxon>Pseudomonadati</taxon>
        <taxon>Planctomycetota</taxon>
        <taxon>Planctomycetia</taxon>
        <taxon>Planctomycetales</taxon>
        <taxon>Planctomycetaceae</taxon>
        <taxon>Planctomyces</taxon>
    </lineage>
</organism>
<feature type="non-terminal residue" evidence="2">
    <location>
        <position position="1"/>
    </location>
</feature>
<dbReference type="Gene3D" id="3.40.30.10">
    <property type="entry name" value="Glutaredoxin"/>
    <property type="match status" value="1"/>
</dbReference>
<dbReference type="EMBL" id="SRHE01000053">
    <property type="protein sequence ID" value="TWW11547.1"/>
    <property type="molecule type" value="Genomic_DNA"/>
</dbReference>
<keyword evidence="3" id="KW-1185">Reference proteome</keyword>
<dbReference type="InterPro" id="IPR013740">
    <property type="entry name" value="Redoxin"/>
</dbReference>
<name>A0A5C6MB10_9PLAN</name>
<reference evidence="2 3" key="2">
    <citation type="submission" date="2019-08" db="EMBL/GenBank/DDBJ databases">
        <authorList>
            <person name="Henke P."/>
        </authorList>
    </citation>
    <scope>NUCLEOTIDE SEQUENCE [LARGE SCALE GENOMIC DNA]</scope>
    <source>
        <strain evidence="2">Phe10_nw2017</strain>
    </source>
</reference>
<dbReference type="Proteomes" id="UP000321083">
    <property type="component" value="Unassembled WGS sequence"/>
</dbReference>
<dbReference type="Pfam" id="PF08534">
    <property type="entry name" value="Redoxin"/>
    <property type="match status" value="1"/>
</dbReference>
<sequence>DSLKGKTVILHFWDYKDSPLSEPYGQTGYLEFLNNRRRNQNLQVVGISTNGDLQTPENVARGRRSARKIAEFMNLSYPIGYDDGTLLKTLGDPRVSRGQLPLWVVIGADGKVKHYHAGFYEIDAAKGLKELEAVLSEDAGK</sequence>
<evidence type="ECO:0000313" key="2">
    <source>
        <dbReference type="EMBL" id="TWW11547.1"/>
    </source>
</evidence>
<dbReference type="SUPFAM" id="SSF52833">
    <property type="entry name" value="Thioredoxin-like"/>
    <property type="match status" value="1"/>
</dbReference>
<reference evidence="2 3" key="1">
    <citation type="submission" date="2019-08" db="EMBL/GenBank/DDBJ databases">
        <title>100 year-old enigma solved: identification of Planctomyces bekefii, the type genus and species of the phylum Planctomycetes.</title>
        <authorList>
            <person name="Svetlana D.N."/>
            <person name="Overmann J."/>
        </authorList>
    </citation>
    <scope>NUCLEOTIDE SEQUENCE [LARGE SCALE GENOMIC DNA]</scope>
    <source>
        <strain evidence="2">Phe10_nw2017</strain>
    </source>
</reference>
<evidence type="ECO:0000313" key="3">
    <source>
        <dbReference type="Proteomes" id="UP000321083"/>
    </source>
</evidence>
<accession>A0A5C6MB10</accession>
<dbReference type="InterPro" id="IPR036249">
    <property type="entry name" value="Thioredoxin-like_sf"/>
</dbReference>
<gene>
    <name evidence="2" type="ORF">E3A20_04530</name>
</gene>
<protein>
    <recommendedName>
        <fullName evidence="1">Redoxin domain-containing protein</fullName>
    </recommendedName>
</protein>
<dbReference type="AlphaFoldDB" id="A0A5C6MB10"/>
<proteinExistence type="predicted"/>
<evidence type="ECO:0000259" key="1">
    <source>
        <dbReference type="Pfam" id="PF08534"/>
    </source>
</evidence>
<feature type="domain" description="Redoxin" evidence="1">
    <location>
        <begin position="3"/>
        <end position="119"/>
    </location>
</feature>
<comment type="caution">
    <text evidence="2">The sequence shown here is derived from an EMBL/GenBank/DDBJ whole genome shotgun (WGS) entry which is preliminary data.</text>
</comment>